<name>A0ABU6K166_9RHOO</name>
<keyword evidence="1" id="KW-0732">Signal</keyword>
<evidence type="ECO:0000256" key="1">
    <source>
        <dbReference type="SAM" id="SignalP"/>
    </source>
</evidence>
<proteinExistence type="predicted"/>
<dbReference type="RefSeq" id="WP_327598637.1">
    <property type="nucleotide sequence ID" value="NZ_JAYXHS010000001.1"/>
</dbReference>
<keyword evidence="3" id="KW-1185">Reference proteome</keyword>
<evidence type="ECO:0000313" key="2">
    <source>
        <dbReference type="EMBL" id="MEC5385689.1"/>
    </source>
</evidence>
<dbReference type="EMBL" id="JAYXHS010000001">
    <property type="protein sequence ID" value="MEC5385689.1"/>
    <property type="molecule type" value="Genomic_DNA"/>
</dbReference>
<organism evidence="2 3">
    <name type="scientific">Uliginosibacterium silvisoli</name>
    <dbReference type="NCBI Taxonomy" id="3114758"/>
    <lineage>
        <taxon>Bacteria</taxon>
        <taxon>Pseudomonadati</taxon>
        <taxon>Pseudomonadota</taxon>
        <taxon>Betaproteobacteria</taxon>
        <taxon>Rhodocyclales</taxon>
        <taxon>Zoogloeaceae</taxon>
        <taxon>Uliginosibacterium</taxon>
    </lineage>
</organism>
<accession>A0ABU6K166</accession>
<evidence type="ECO:0000313" key="3">
    <source>
        <dbReference type="Proteomes" id="UP001331561"/>
    </source>
</evidence>
<dbReference type="Proteomes" id="UP001331561">
    <property type="component" value="Unassembled WGS sequence"/>
</dbReference>
<comment type="caution">
    <text evidence="2">The sequence shown here is derived from an EMBL/GenBank/DDBJ whole genome shotgun (WGS) entry which is preliminary data.</text>
</comment>
<feature type="signal peptide" evidence="1">
    <location>
        <begin position="1"/>
        <end position="27"/>
    </location>
</feature>
<gene>
    <name evidence="2" type="ORF">VVD49_08140</name>
</gene>
<sequence>MPCIDRSVRLRLMLIPALCLAAGGVQADVQKDRAEVRKMCDEALATLYKSKPQEKAKIARSPGYGCFSSFGITFLVGGAGGKGLVHDNTTRTDTYMNMGQMSAGIEVGIKDYREVLVFKDHATLKSFVDSGWELTGSGGASADAKDKGGTAEKGASVTAKIEIFPMTKTGLSAGGSVGGRKYWKDEALNAK</sequence>
<feature type="chain" id="PRO_5046747786" evidence="1">
    <location>
        <begin position="28"/>
        <end position="191"/>
    </location>
</feature>
<protein>
    <submittedName>
        <fullName evidence="2">YSC84-related protein</fullName>
    </submittedName>
</protein>
<reference evidence="2 3" key="1">
    <citation type="submission" date="2024-01" db="EMBL/GenBank/DDBJ databases">
        <title>Uliginosibacterium soil sp. nov.</title>
        <authorList>
            <person name="Lv Y."/>
        </authorList>
    </citation>
    <scope>NUCLEOTIDE SEQUENCE [LARGE SCALE GENOMIC DNA]</scope>
    <source>
        <strain evidence="2 3">H3</strain>
    </source>
</reference>